<name>A0A4D9ESM7_9SAUR</name>
<organism evidence="2 3">
    <name type="scientific">Platysternon megacephalum</name>
    <name type="common">big-headed turtle</name>
    <dbReference type="NCBI Taxonomy" id="55544"/>
    <lineage>
        <taxon>Eukaryota</taxon>
        <taxon>Metazoa</taxon>
        <taxon>Chordata</taxon>
        <taxon>Craniata</taxon>
        <taxon>Vertebrata</taxon>
        <taxon>Euteleostomi</taxon>
        <taxon>Archelosauria</taxon>
        <taxon>Testudinata</taxon>
        <taxon>Testudines</taxon>
        <taxon>Cryptodira</taxon>
        <taxon>Durocryptodira</taxon>
        <taxon>Testudinoidea</taxon>
        <taxon>Platysternidae</taxon>
        <taxon>Platysternon</taxon>
    </lineage>
</organism>
<proteinExistence type="predicted"/>
<gene>
    <name evidence="2" type="ORF">DR999_PMT03376</name>
</gene>
<evidence type="ECO:0000256" key="1">
    <source>
        <dbReference type="SAM" id="MobiDB-lite"/>
    </source>
</evidence>
<comment type="caution">
    <text evidence="2">The sequence shown here is derived from an EMBL/GenBank/DDBJ whole genome shotgun (WGS) entry which is preliminary data.</text>
</comment>
<dbReference type="Proteomes" id="UP000297703">
    <property type="component" value="Unassembled WGS sequence"/>
</dbReference>
<sequence>MLPSHSVAGPGSGACGVLGIRDGLAQLPSWGFWTTPGSRPRMRLQKDEVEAEWGLSDGKQCTGDGASERQVPGDFGRGQSPSPCPPPHESLCRPPSQAISESPSPKQPVPTPSVVWPQPAQVLGACRDYDPYLARGWGEKAA</sequence>
<reference evidence="2 3" key="2">
    <citation type="submission" date="2019-04" db="EMBL/GenBank/DDBJ databases">
        <title>The genome sequence of big-headed turtle.</title>
        <authorList>
            <person name="Gong S."/>
        </authorList>
    </citation>
    <scope>NUCLEOTIDE SEQUENCE [LARGE SCALE GENOMIC DNA]</scope>
    <source>
        <strain evidence="2">DO16091913</strain>
        <tissue evidence="2">Muscle</tissue>
    </source>
</reference>
<reference evidence="2 3" key="1">
    <citation type="submission" date="2019-04" db="EMBL/GenBank/DDBJ databases">
        <title>Draft genome of the big-headed turtle Platysternon megacephalum.</title>
        <authorList>
            <person name="Gong S."/>
        </authorList>
    </citation>
    <scope>NUCLEOTIDE SEQUENCE [LARGE SCALE GENOMIC DNA]</scope>
    <source>
        <strain evidence="2">DO16091913</strain>
        <tissue evidence="2">Muscle</tissue>
    </source>
</reference>
<accession>A0A4D9ESM7</accession>
<keyword evidence="3" id="KW-1185">Reference proteome</keyword>
<evidence type="ECO:0000313" key="3">
    <source>
        <dbReference type="Proteomes" id="UP000297703"/>
    </source>
</evidence>
<evidence type="ECO:0000313" key="2">
    <source>
        <dbReference type="EMBL" id="TFK13416.1"/>
    </source>
</evidence>
<dbReference type="EMBL" id="QXTE01000016">
    <property type="protein sequence ID" value="TFK13416.1"/>
    <property type="molecule type" value="Genomic_DNA"/>
</dbReference>
<protein>
    <submittedName>
        <fullName evidence="2">Ubiquitin-conjugating enzyme E2 G1</fullName>
    </submittedName>
</protein>
<feature type="region of interest" description="Disordered" evidence="1">
    <location>
        <begin position="51"/>
        <end position="116"/>
    </location>
</feature>
<dbReference type="AlphaFoldDB" id="A0A4D9ESM7"/>